<dbReference type="Proteomes" id="UP001218218">
    <property type="component" value="Unassembled WGS sequence"/>
</dbReference>
<protein>
    <submittedName>
        <fullName evidence="1">Uncharacterized protein</fullName>
    </submittedName>
</protein>
<feature type="non-terminal residue" evidence="1">
    <location>
        <position position="1"/>
    </location>
</feature>
<keyword evidence="2" id="KW-1185">Reference proteome</keyword>
<organism evidence="1 2">
    <name type="scientific">Mycena albidolilacea</name>
    <dbReference type="NCBI Taxonomy" id="1033008"/>
    <lineage>
        <taxon>Eukaryota</taxon>
        <taxon>Fungi</taxon>
        <taxon>Dikarya</taxon>
        <taxon>Basidiomycota</taxon>
        <taxon>Agaricomycotina</taxon>
        <taxon>Agaricomycetes</taxon>
        <taxon>Agaricomycetidae</taxon>
        <taxon>Agaricales</taxon>
        <taxon>Marasmiineae</taxon>
        <taxon>Mycenaceae</taxon>
        <taxon>Mycena</taxon>
    </lineage>
</organism>
<dbReference type="EMBL" id="JARIHO010000064">
    <property type="protein sequence ID" value="KAJ7314888.1"/>
    <property type="molecule type" value="Genomic_DNA"/>
</dbReference>
<proteinExistence type="predicted"/>
<evidence type="ECO:0000313" key="1">
    <source>
        <dbReference type="EMBL" id="KAJ7314888.1"/>
    </source>
</evidence>
<sequence>VTIINEELWTLAPEIRKWYRDSTATKRIPTVETGTYAEREALVINYHRVGRTRSMLLTASPIDSLRVLDFFVNDARSVTCTLNQGSEIVAMNRDVWQDLGVALSPDKVLTMESADSGHSTMAGVVENLKFSVGEIDVLLQVHVVDGAPFDVLMGRPFFRFTECHTKDRADGLQELTLTCLNTGKVLSVPTRMKPPRNPDVFVETNPFSIIEIKGTDFA</sequence>
<accession>A0AAD6ZB45</accession>
<gene>
    <name evidence="1" type="ORF">DFH08DRAFT_716048</name>
</gene>
<dbReference type="CDD" id="cd00303">
    <property type="entry name" value="retropepsin_like"/>
    <property type="match status" value="1"/>
</dbReference>
<reference evidence="1" key="1">
    <citation type="submission" date="2023-03" db="EMBL/GenBank/DDBJ databases">
        <title>Massive genome expansion in bonnet fungi (Mycena s.s.) driven by repeated elements and novel gene families across ecological guilds.</title>
        <authorList>
            <consortium name="Lawrence Berkeley National Laboratory"/>
            <person name="Harder C.B."/>
            <person name="Miyauchi S."/>
            <person name="Viragh M."/>
            <person name="Kuo A."/>
            <person name="Thoen E."/>
            <person name="Andreopoulos B."/>
            <person name="Lu D."/>
            <person name="Skrede I."/>
            <person name="Drula E."/>
            <person name="Henrissat B."/>
            <person name="Morin E."/>
            <person name="Kohler A."/>
            <person name="Barry K."/>
            <person name="LaButti K."/>
            <person name="Morin E."/>
            <person name="Salamov A."/>
            <person name="Lipzen A."/>
            <person name="Mereny Z."/>
            <person name="Hegedus B."/>
            <person name="Baldrian P."/>
            <person name="Stursova M."/>
            <person name="Weitz H."/>
            <person name="Taylor A."/>
            <person name="Grigoriev I.V."/>
            <person name="Nagy L.G."/>
            <person name="Martin F."/>
            <person name="Kauserud H."/>
        </authorList>
    </citation>
    <scope>NUCLEOTIDE SEQUENCE</scope>
    <source>
        <strain evidence="1">CBHHK002</strain>
    </source>
</reference>
<dbReference type="AlphaFoldDB" id="A0AAD6ZB45"/>
<name>A0AAD6ZB45_9AGAR</name>
<evidence type="ECO:0000313" key="2">
    <source>
        <dbReference type="Proteomes" id="UP001218218"/>
    </source>
</evidence>
<dbReference type="Gene3D" id="2.40.70.10">
    <property type="entry name" value="Acid Proteases"/>
    <property type="match status" value="1"/>
</dbReference>
<dbReference type="InterPro" id="IPR021109">
    <property type="entry name" value="Peptidase_aspartic_dom_sf"/>
</dbReference>
<comment type="caution">
    <text evidence="1">The sequence shown here is derived from an EMBL/GenBank/DDBJ whole genome shotgun (WGS) entry which is preliminary data.</text>
</comment>